<dbReference type="GO" id="GO:0015344">
    <property type="term" value="F:siderophore uptake transmembrane transporter activity"/>
    <property type="evidence" value="ECO:0007669"/>
    <property type="project" value="TreeGrafter"/>
</dbReference>
<feature type="signal peptide" evidence="13">
    <location>
        <begin position="1"/>
        <end position="24"/>
    </location>
</feature>
<keyword evidence="6 13" id="KW-0732">Signal</keyword>
<accession>A0A4P6P4S6</accession>
<keyword evidence="9 16" id="KW-0675">Receptor</keyword>
<dbReference type="PANTHER" id="PTHR30069:SF29">
    <property type="entry name" value="HEMOGLOBIN AND HEMOGLOBIN-HAPTOGLOBIN-BINDING PROTEIN 1-RELATED"/>
    <property type="match status" value="1"/>
</dbReference>
<dbReference type="KEGG" id="lsd:EMK97_12090"/>
<keyword evidence="5 11" id="KW-0812">Transmembrane</keyword>
<evidence type="ECO:0000259" key="15">
    <source>
        <dbReference type="Pfam" id="PF07715"/>
    </source>
</evidence>
<comment type="subcellular location">
    <subcellularLocation>
        <location evidence="1 11">Cell outer membrane</location>
        <topology evidence="1 11">Multi-pass membrane protein</topology>
    </subcellularLocation>
</comment>
<sequence>MNIPSYPTLIALAVCTTLSNTVLADTPEAPSVDQTLDLETITITATRTERRLMDSPLSSSVITSEEIEKSAVSSLSDLLRDVPGIEISDAATAGMKRIRIRGESSRRVAILIDGQELTDHSTYGAPLLLDPAMVERIEVIRGTGSVLYGQKALGGVVNFITKKGGDEPIQANLSAGYDSATQGTQYSASAYGALGDFDYRLSWSDNDHDNRETAEGELDETKFANDSIMAYGAYNLGNHTVGLSYDQYNMNSEIATGMPGFMLDMPKRDREKVGGFYRVENISSTLSKIQLDAYTQTVDREFVQHMEMAIPARSGGMIDMVVDTQINEDLETTGFNGQFDFTLGKSHYLIAGLQYIKDDVIKNTNNHTLMSKPMPAPMPTIVLSDTDITHVEEASLTTQALYLQDEWDITKDWLVTLGARHYWVESELVSSTRGLHAGTSDDSELVGSIATNFSISKDQNIRAVVSQGYGYPTLLQTAMGATAAGTYINPNAELEAEKSINYELGYRFRNNNFVLDTTAFYTDADEYLTTIACSETQYNCVTPARDDIYVNADKATSKGIELDAALDFSQFNIYASATWSDRETTMADFTTDKTGLPSLYGRAGFKFFGEHNLLGNYWFDAYVRAASDAQEQESDTGDISHYAGWGTVNLAIGTRFGKNDMMLLSLEGNNLTDKAYTPASESLLAAGRSIQAKFSIEF</sequence>
<dbReference type="PROSITE" id="PS52016">
    <property type="entry name" value="TONB_DEPENDENT_REC_3"/>
    <property type="match status" value="1"/>
</dbReference>
<proteinExistence type="inferred from homology"/>
<name>A0A4P6P4S6_9GAMM</name>
<dbReference type="PANTHER" id="PTHR30069">
    <property type="entry name" value="TONB-DEPENDENT OUTER MEMBRANE RECEPTOR"/>
    <property type="match status" value="1"/>
</dbReference>
<dbReference type="CDD" id="cd01347">
    <property type="entry name" value="ligand_gated_channel"/>
    <property type="match status" value="1"/>
</dbReference>
<evidence type="ECO:0000256" key="5">
    <source>
        <dbReference type="ARBA" id="ARBA00022692"/>
    </source>
</evidence>
<keyword evidence="4 11" id="KW-1134">Transmembrane beta strand</keyword>
<evidence type="ECO:0000256" key="6">
    <source>
        <dbReference type="ARBA" id="ARBA00022729"/>
    </source>
</evidence>
<dbReference type="InterPro" id="IPR037066">
    <property type="entry name" value="Plug_dom_sf"/>
</dbReference>
<dbReference type="InterPro" id="IPR000531">
    <property type="entry name" value="Beta-barrel_TonB"/>
</dbReference>
<evidence type="ECO:0000259" key="14">
    <source>
        <dbReference type="Pfam" id="PF00593"/>
    </source>
</evidence>
<evidence type="ECO:0000256" key="4">
    <source>
        <dbReference type="ARBA" id="ARBA00022452"/>
    </source>
</evidence>
<dbReference type="OrthoDB" id="9758929at2"/>
<evidence type="ECO:0000256" key="8">
    <source>
        <dbReference type="ARBA" id="ARBA00023136"/>
    </source>
</evidence>
<dbReference type="SUPFAM" id="SSF56935">
    <property type="entry name" value="Porins"/>
    <property type="match status" value="1"/>
</dbReference>
<dbReference type="Gene3D" id="2.170.130.10">
    <property type="entry name" value="TonB-dependent receptor, plug domain"/>
    <property type="match status" value="1"/>
</dbReference>
<dbReference type="GO" id="GO:0044718">
    <property type="term" value="P:siderophore transmembrane transport"/>
    <property type="evidence" value="ECO:0007669"/>
    <property type="project" value="TreeGrafter"/>
</dbReference>
<evidence type="ECO:0000313" key="17">
    <source>
        <dbReference type="Proteomes" id="UP000290244"/>
    </source>
</evidence>
<keyword evidence="8 11" id="KW-0472">Membrane</keyword>
<dbReference type="InterPro" id="IPR012910">
    <property type="entry name" value="Plug_dom"/>
</dbReference>
<dbReference type="Pfam" id="PF00593">
    <property type="entry name" value="TonB_dep_Rec_b-barrel"/>
    <property type="match status" value="1"/>
</dbReference>
<keyword evidence="7 12" id="KW-0798">TonB box</keyword>
<feature type="domain" description="TonB-dependent receptor plug" evidence="15">
    <location>
        <begin position="52"/>
        <end position="156"/>
    </location>
</feature>
<dbReference type="AlphaFoldDB" id="A0A4P6P4S6"/>
<dbReference type="InterPro" id="IPR036942">
    <property type="entry name" value="Beta-barrel_TonB_sf"/>
</dbReference>
<evidence type="ECO:0000256" key="2">
    <source>
        <dbReference type="ARBA" id="ARBA00008143"/>
    </source>
</evidence>
<dbReference type="Proteomes" id="UP000290244">
    <property type="component" value="Chromosome"/>
</dbReference>
<evidence type="ECO:0000256" key="3">
    <source>
        <dbReference type="ARBA" id="ARBA00022448"/>
    </source>
</evidence>
<keyword evidence="17" id="KW-1185">Reference proteome</keyword>
<gene>
    <name evidence="16" type="ORF">EMK97_12090</name>
</gene>
<organism evidence="16 17">
    <name type="scientific">Litorilituus sediminis</name>
    <dbReference type="NCBI Taxonomy" id="718192"/>
    <lineage>
        <taxon>Bacteria</taxon>
        <taxon>Pseudomonadati</taxon>
        <taxon>Pseudomonadota</taxon>
        <taxon>Gammaproteobacteria</taxon>
        <taxon>Alteromonadales</taxon>
        <taxon>Colwelliaceae</taxon>
        <taxon>Litorilituus</taxon>
    </lineage>
</organism>
<dbReference type="InterPro" id="IPR039426">
    <property type="entry name" value="TonB-dep_rcpt-like"/>
</dbReference>
<dbReference type="GO" id="GO:0009279">
    <property type="term" value="C:cell outer membrane"/>
    <property type="evidence" value="ECO:0007669"/>
    <property type="project" value="UniProtKB-SubCell"/>
</dbReference>
<dbReference type="EMBL" id="CP034759">
    <property type="protein sequence ID" value="QBG36404.1"/>
    <property type="molecule type" value="Genomic_DNA"/>
</dbReference>
<feature type="chain" id="PRO_5020691510" evidence="13">
    <location>
        <begin position="25"/>
        <end position="698"/>
    </location>
</feature>
<evidence type="ECO:0000256" key="1">
    <source>
        <dbReference type="ARBA" id="ARBA00004571"/>
    </source>
</evidence>
<evidence type="ECO:0000256" key="9">
    <source>
        <dbReference type="ARBA" id="ARBA00023170"/>
    </source>
</evidence>
<evidence type="ECO:0000256" key="13">
    <source>
        <dbReference type="SAM" id="SignalP"/>
    </source>
</evidence>
<dbReference type="Pfam" id="PF07715">
    <property type="entry name" value="Plug"/>
    <property type="match status" value="1"/>
</dbReference>
<dbReference type="Gene3D" id="2.40.170.20">
    <property type="entry name" value="TonB-dependent receptor, beta-barrel domain"/>
    <property type="match status" value="1"/>
</dbReference>
<comment type="similarity">
    <text evidence="2">Belongs to the TonB-dependent receptor family. Hemoglobin/haptoglobin binding protein subfamily.</text>
</comment>
<evidence type="ECO:0000313" key="16">
    <source>
        <dbReference type="EMBL" id="QBG36404.1"/>
    </source>
</evidence>
<evidence type="ECO:0000256" key="12">
    <source>
        <dbReference type="RuleBase" id="RU003357"/>
    </source>
</evidence>
<keyword evidence="3 11" id="KW-0813">Transport</keyword>
<feature type="domain" description="TonB-dependent receptor-like beta-barrel" evidence="14">
    <location>
        <begin position="182"/>
        <end position="671"/>
    </location>
</feature>
<evidence type="ECO:0000256" key="10">
    <source>
        <dbReference type="ARBA" id="ARBA00023237"/>
    </source>
</evidence>
<reference evidence="16 17" key="1">
    <citation type="submission" date="2018-12" db="EMBL/GenBank/DDBJ databases">
        <title>Complete genome of Litorilituus sediminis.</title>
        <authorList>
            <person name="Liu A."/>
            <person name="Rong J."/>
        </authorList>
    </citation>
    <scope>NUCLEOTIDE SEQUENCE [LARGE SCALE GENOMIC DNA]</scope>
    <source>
        <strain evidence="16 17">JCM 17549</strain>
    </source>
</reference>
<evidence type="ECO:0000256" key="11">
    <source>
        <dbReference type="PROSITE-ProRule" id="PRU01360"/>
    </source>
</evidence>
<dbReference type="RefSeq" id="WP_130602524.1">
    <property type="nucleotide sequence ID" value="NZ_CP034759.1"/>
</dbReference>
<protein>
    <submittedName>
        <fullName evidence="16">TonB-dependent receptor</fullName>
    </submittedName>
</protein>
<keyword evidence="10 11" id="KW-0998">Cell outer membrane</keyword>
<evidence type="ECO:0000256" key="7">
    <source>
        <dbReference type="ARBA" id="ARBA00023077"/>
    </source>
</evidence>